<accession>A0AAD5QGB1</accession>
<dbReference type="AlphaFoldDB" id="A0AAD5QGB1"/>
<keyword evidence="2" id="KW-1185">Reference proteome</keyword>
<reference evidence="1" key="1">
    <citation type="submission" date="2021-06" db="EMBL/GenBank/DDBJ databases">
        <title>Parelaphostrongylus tenuis whole genome reference sequence.</title>
        <authorList>
            <person name="Garwood T.J."/>
            <person name="Larsen P.A."/>
            <person name="Fountain-Jones N.M."/>
            <person name="Garbe J.R."/>
            <person name="Macchietto M.G."/>
            <person name="Kania S.A."/>
            <person name="Gerhold R.W."/>
            <person name="Richards J.E."/>
            <person name="Wolf T.M."/>
        </authorList>
    </citation>
    <scope>NUCLEOTIDE SEQUENCE</scope>
    <source>
        <strain evidence="1">MNPRO001-30</strain>
        <tissue evidence="1">Meninges</tissue>
    </source>
</reference>
<organism evidence="1 2">
    <name type="scientific">Parelaphostrongylus tenuis</name>
    <name type="common">Meningeal worm</name>
    <dbReference type="NCBI Taxonomy" id="148309"/>
    <lineage>
        <taxon>Eukaryota</taxon>
        <taxon>Metazoa</taxon>
        <taxon>Ecdysozoa</taxon>
        <taxon>Nematoda</taxon>
        <taxon>Chromadorea</taxon>
        <taxon>Rhabditida</taxon>
        <taxon>Rhabditina</taxon>
        <taxon>Rhabditomorpha</taxon>
        <taxon>Strongyloidea</taxon>
        <taxon>Metastrongylidae</taxon>
        <taxon>Parelaphostrongylus</taxon>
    </lineage>
</organism>
<protein>
    <submittedName>
        <fullName evidence="1">Uncharacterized protein</fullName>
    </submittedName>
</protein>
<sequence length="120" mass="12886">MMLRRFTPSCTSVLQAFRALSSDNSGNSKKPTGGVSPKDVLGDELLDAVNSVVEDLHVEDSSAKKATRNTLISKLMSYEKDTFNEATAAQMQEMLSDKKVQALLNSVAADAKTSGVVMSK</sequence>
<evidence type="ECO:0000313" key="1">
    <source>
        <dbReference type="EMBL" id="KAJ1346780.1"/>
    </source>
</evidence>
<name>A0AAD5QGB1_PARTN</name>
<dbReference type="EMBL" id="JAHQIW010000221">
    <property type="protein sequence ID" value="KAJ1346780.1"/>
    <property type="molecule type" value="Genomic_DNA"/>
</dbReference>
<proteinExistence type="predicted"/>
<dbReference type="Proteomes" id="UP001196413">
    <property type="component" value="Unassembled WGS sequence"/>
</dbReference>
<comment type="caution">
    <text evidence="1">The sequence shown here is derived from an EMBL/GenBank/DDBJ whole genome shotgun (WGS) entry which is preliminary data.</text>
</comment>
<evidence type="ECO:0000313" key="2">
    <source>
        <dbReference type="Proteomes" id="UP001196413"/>
    </source>
</evidence>
<gene>
    <name evidence="1" type="ORF">KIN20_001680</name>
</gene>